<dbReference type="EMBL" id="JAVRRL010000012">
    <property type="protein sequence ID" value="KAK5115509.1"/>
    <property type="molecule type" value="Genomic_DNA"/>
</dbReference>
<feature type="region of interest" description="Disordered" evidence="3">
    <location>
        <begin position="1"/>
        <end position="44"/>
    </location>
</feature>
<evidence type="ECO:0000259" key="4">
    <source>
        <dbReference type="Pfam" id="PF07808"/>
    </source>
</evidence>
<evidence type="ECO:0000256" key="2">
    <source>
        <dbReference type="ARBA" id="ARBA00023242"/>
    </source>
</evidence>
<feature type="region of interest" description="Disordered" evidence="3">
    <location>
        <begin position="66"/>
        <end position="103"/>
    </location>
</feature>
<accession>A0AAN7YIC7</accession>
<dbReference type="Pfam" id="PF07808">
    <property type="entry name" value="RED_N"/>
    <property type="match status" value="1"/>
</dbReference>
<feature type="compositionally biased region" description="Basic and acidic residues" evidence="3">
    <location>
        <begin position="512"/>
        <end position="521"/>
    </location>
</feature>
<name>A0AAN7YIC7_9PEZI</name>
<proteinExistence type="predicted"/>
<feature type="region of interest" description="Disordered" evidence="3">
    <location>
        <begin position="277"/>
        <end position="553"/>
    </location>
</feature>
<reference evidence="5" key="1">
    <citation type="submission" date="2023-08" db="EMBL/GenBank/DDBJ databases">
        <title>Black Yeasts Isolated from many extreme environments.</title>
        <authorList>
            <person name="Coleine C."/>
            <person name="Stajich J.E."/>
            <person name="Selbmann L."/>
        </authorList>
    </citation>
    <scope>NUCLEOTIDE SEQUENCE</scope>
    <source>
        <strain evidence="5">CCFEE 5401</strain>
    </source>
</reference>
<evidence type="ECO:0000256" key="3">
    <source>
        <dbReference type="SAM" id="MobiDB-lite"/>
    </source>
</evidence>
<feature type="compositionally biased region" description="Basic and acidic residues" evidence="3">
    <location>
        <begin position="366"/>
        <end position="377"/>
    </location>
</feature>
<dbReference type="InterPro" id="IPR039896">
    <property type="entry name" value="Red-like"/>
</dbReference>
<keyword evidence="2" id="KW-0539">Nucleus</keyword>
<sequence>MNNSQFRKLLDKPARDSKGSSLAENGTTGSVPVGQRSSIVPMAPRTVGRVAGGVDFARQVRERNAAVRPTKKFRSSAPKGAKLNKAYTDRAKAREENEDGEDEKAARIHALEEQMKLDQISRETFEQLREEITGGDISSTHLVKGLDRKLLERVRRGEDVLGVKGSDDTAEAAPDVDEELEKLGEKEIETIAKEKVEKKGHLANPAQLAGQKRSRNEIMAELKAQRQAAMEAKAAPMLNGRWRKVGEQQKSRIEFDHKGREIMITVDEDGVVKKKVRKVAPQAQEEEMPAFEMPDASKPVLGADTVIPEQPHSIPVEEDDDDIFEGAGTEYNPLGDAEDDDEDTDEEEELKQAQKTAPPAVTVPDAGHDLNTEREAGEASDDEDSEEGHLQDTPAAPPARRSYFNDATGASDTPTDHFVGIQKVLQRVAQLDPANREADDDDERDGETEEARKARLKRRAEMLTVQDRDLDDMDMGFGGSRLEDEADGDEEAGKKIRLSEWKGGVGEYGEDTEGREGAGGRDKRKRKPKKRKGDVNNAADIMRVIEGRKGGGR</sequence>
<feature type="compositionally biased region" description="Basic and acidic residues" evidence="3">
    <location>
        <begin position="491"/>
        <end position="500"/>
    </location>
</feature>
<gene>
    <name evidence="5" type="ORF">LTR62_001168</name>
</gene>
<organism evidence="5 6">
    <name type="scientific">Meristemomyces frigidus</name>
    <dbReference type="NCBI Taxonomy" id="1508187"/>
    <lineage>
        <taxon>Eukaryota</taxon>
        <taxon>Fungi</taxon>
        <taxon>Dikarya</taxon>
        <taxon>Ascomycota</taxon>
        <taxon>Pezizomycotina</taxon>
        <taxon>Dothideomycetes</taxon>
        <taxon>Dothideomycetidae</taxon>
        <taxon>Mycosphaerellales</taxon>
        <taxon>Teratosphaeriaceae</taxon>
        <taxon>Meristemomyces</taxon>
    </lineage>
</organism>
<dbReference type="PANTHER" id="PTHR12765">
    <property type="entry name" value="RED PROTEIN IK FACTOR CYTOKINE IK"/>
    <property type="match status" value="1"/>
</dbReference>
<feature type="domain" description="RED-like N-terminal" evidence="4">
    <location>
        <begin position="78"/>
        <end position="203"/>
    </location>
</feature>
<feature type="compositionally biased region" description="Acidic residues" evidence="3">
    <location>
        <begin position="336"/>
        <end position="349"/>
    </location>
</feature>
<feature type="compositionally biased region" description="Acidic residues" evidence="3">
    <location>
        <begin position="438"/>
        <end position="448"/>
    </location>
</feature>
<dbReference type="Proteomes" id="UP001310890">
    <property type="component" value="Unassembled WGS sequence"/>
</dbReference>
<evidence type="ECO:0000313" key="6">
    <source>
        <dbReference type="Proteomes" id="UP001310890"/>
    </source>
</evidence>
<dbReference type="AlphaFoldDB" id="A0AAN7YIC7"/>
<evidence type="ECO:0000256" key="1">
    <source>
        <dbReference type="ARBA" id="ARBA00004123"/>
    </source>
</evidence>
<feature type="compositionally biased region" description="Basic and acidic residues" evidence="3">
    <location>
        <begin position="543"/>
        <end position="553"/>
    </location>
</feature>
<dbReference type="GO" id="GO:0005634">
    <property type="term" value="C:nucleus"/>
    <property type="evidence" value="ECO:0007669"/>
    <property type="project" value="UniProtKB-SubCell"/>
</dbReference>
<feature type="compositionally biased region" description="Polar residues" evidence="3">
    <location>
        <begin position="19"/>
        <end position="38"/>
    </location>
</feature>
<comment type="subcellular location">
    <subcellularLocation>
        <location evidence="1">Nucleus</location>
    </subcellularLocation>
</comment>
<feature type="compositionally biased region" description="Basic and acidic residues" evidence="3">
    <location>
        <begin position="8"/>
        <end position="18"/>
    </location>
</feature>
<comment type="caution">
    <text evidence="5">The sequence shown here is derived from an EMBL/GenBank/DDBJ whole genome shotgun (WGS) entry which is preliminary data.</text>
</comment>
<feature type="compositionally biased region" description="Basic residues" evidence="3">
    <location>
        <begin position="522"/>
        <end position="532"/>
    </location>
</feature>
<evidence type="ECO:0000313" key="5">
    <source>
        <dbReference type="EMBL" id="KAK5115509.1"/>
    </source>
</evidence>
<protein>
    <recommendedName>
        <fullName evidence="4">RED-like N-terminal domain-containing protein</fullName>
    </recommendedName>
</protein>
<dbReference type="InterPro" id="IPR012916">
    <property type="entry name" value="RED_N"/>
</dbReference>